<evidence type="ECO:0000256" key="1">
    <source>
        <dbReference type="SAM" id="Phobius"/>
    </source>
</evidence>
<dbReference type="Pfam" id="PF09851">
    <property type="entry name" value="SHOCT"/>
    <property type="match status" value="1"/>
</dbReference>
<name>A0ABZ0SLZ1_9MICO</name>
<reference evidence="3 4" key="1">
    <citation type="submission" date="2023-11" db="EMBL/GenBank/DDBJ databases">
        <title>Genome sequence of Microbacterium rhizosphaerae KACC 19337.</title>
        <authorList>
            <person name="Choi H."/>
            <person name="Kim S."/>
            <person name="Kim Y."/>
            <person name="Kwon S.-W."/>
            <person name="Heo J."/>
        </authorList>
    </citation>
    <scope>NUCLEOTIDE SEQUENCE [LARGE SCALE GENOMIC DNA]</scope>
    <source>
        <strain evidence="3 4">KACC 19337</strain>
    </source>
</reference>
<accession>A0ABZ0SLZ1</accession>
<dbReference type="EMBL" id="CP139368">
    <property type="protein sequence ID" value="WPR88282.1"/>
    <property type="molecule type" value="Genomic_DNA"/>
</dbReference>
<evidence type="ECO:0000313" key="4">
    <source>
        <dbReference type="Proteomes" id="UP001323798"/>
    </source>
</evidence>
<gene>
    <name evidence="3" type="ORF">SM116_10860</name>
</gene>
<feature type="transmembrane region" description="Helical" evidence="1">
    <location>
        <begin position="20"/>
        <end position="41"/>
    </location>
</feature>
<evidence type="ECO:0000259" key="2">
    <source>
        <dbReference type="Pfam" id="PF09851"/>
    </source>
</evidence>
<keyword evidence="4" id="KW-1185">Reference proteome</keyword>
<keyword evidence="1" id="KW-0812">Transmembrane</keyword>
<proteinExistence type="predicted"/>
<dbReference type="RefSeq" id="WP_320941002.1">
    <property type="nucleotide sequence ID" value="NZ_BAABEU010000010.1"/>
</dbReference>
<feature type="domain" description="SHOCT" evidence="2">
    <location>
        <begin position="61"/>
        <end position="84"/>
    </location>
</feature>
<keyword evidence="1" id="KW-1133">Transmembrane helix</keyword>
<organism evidence="3 4">
    <name type="scientific">Microbacterium rhizosphaerae</name>
    <dbReference type="NCBI Taxonomy" id="1678237"/>
    <lineage>
        <taxon>Bacteria</taxon>
        <taxon>Bacillati</taxon>
        <taxon>Actinomycetota</taxon>
        <taxon>Actinomycetes</taxon>
        <taxon>Micrococcales</taxon>
        <taxon>Microbacteriaceae</taxon>
        <taxon>Microbacterium</taxon>
    </lineage>
</organism>
<dbReference type="Proteomes" id="UP001323798">
    <property type="component" value="Chromosome"/>
</dbReference>
<sequence>MSKEHLMYGWMMTGTDPVWWVVWIVTALLIIAAAVAIAGLLTRSGGARPTVGAEAAPPARDILDQRYARGEIDHDEYIRRRDELAHSGR</sequence>
<evidence type="ECO:0000313" key="3">
    <source>
        <dbReference type="EMBL" id="WPR88282.1"/>
    </source>
</evidence>
<protein>
    <submittedName>
        <fullName evidence="3">SHOCT domain-containing protein</fullName>
    </submittedName>
</protein>
<keyword evidence="1" id="KW-0472">Membrane</keyword>
<dbReference type="InterPro" id="IPR018649">
    <property type="entry name" value="SHOCT"/>
</dbReference>